<reference evidence="1 2" key="1">
    <citation type="submission" date="2020-07" db="EMBL/GenBank/DDBJ databases">
        <title>Comparative genomics of pyrophilous fungi reveals a link between fire events and developmental genes.</title>
        <authorList>
            <consortium name="DOE Joint Genome Institute"/>
            <person name="Steindorff A.S."/>
            <person name="Carver A."/>
            <person name="Calhoun S."/>
            <person name="Stillman K."/>
            <person name="Liu H."/>
            <person name="Lipzen A."/>
            <person name="Pangilinan J."/>
            <person name="Labutti K."/>
            <person name="Bruns T.D."/>
            <person name="Grigoriev I.V."/>
        </authorList>
    </citation>
    <scope>NUCLEOTIDE SEQUENCE [LARGE SCALE GENOMIC DNA]</scope>
    <source>
        <strain evidence="1 2">CBS 144469</strain>
    </source>
</reference>
<keyword evidence="2" id="KW-1185">Reference proteome</keyword>
<sequence>MPHRSSVSSHVIIRASARVSGLHQAPRGCGQRRLICEIVGPRSGIVTCYNEGKWRGVTSMHTYELHVQQPRHNSRDRWAEIMVVEVVGLGGPSYSSVGVSLQHLRMTFPYASRPSEDCRIHVALGRRGVNSPTSTNELFDIQTLILEQATSPSSLTRRCQSFHRDARRRGTSDVFDFKTMTSGATGASLSTKAQFSRRSS</sequence>
<protein>
    <submittedName>
        <fullName evidence="1">Uncharacterized protein</fullName>
    </submittedName>
</protein>
<dbReference type="EMBL" id="JACGCI010000047">
    <property type="protein sequence ID" value="KAF6751868.1"/>
    <property type="molecule type" value="Genomic_DNA"/>
</dbReference>
<proteinExistence type="predicted"/>
<dbReference type="AlphaFoldDB" id="A0A8H6HU30"/>
<comment type="caution">
    <text evidence="1">The sequence shown here is derived from an EMBL/GenBank/DDBJ whole genome shotgun (WGS) entry which is preliminary data.</text>
</comment>
<accession>A0A8H6HU30</accession>
<evidence type="ECO:0000313" key="1">
    <source>
        <dbReference type="EMBL" id="KAF6751868.1"/>
    </source>
</evidence>
<dbReference type="Proteomes" id="UP000521943">
    <property type="component" value="Unassembled WGS sequence"/>
</dbReference>
<evidence type="ECO:0000313" key="2">
    <source>
        <dbReference type="Proteomes" id="UP000521943"/>
    </source>
</evidence>
<gene>
    <name evidence="1" type="ORF">DFP72DRAFT_906355</name>
</gene>
<organism evidence="1 2">
    <name type="scientific">Ephemerocybe angulata</name>
    <dbReference type="NCBI Taxonomy" id="980116"/>
    <lineage>
        <taxon>Eukaryota</taxon>
        <taxon>Fungi</taxon>
        <taxon>Dikarya</taxon>
        <taxon>Basidiomycota</taxon>
        <taxon>Agaricomycotina</taxon>
        <taxon>Agaricomycetes</taxon>
        <taxon>Agaricomycetidae</taxon>
        <taxon>Agaricales</taxon>
        <taxon>Agaricineae</taxon>
        <taxon>Psathyrellaceae</taxon>
        <taxon>Ephemerocybe</taxon>
    </lineage>
</organism>
<name>A0A8H6HU30_9AGAR</name>